<feature type="compositionally biased region" description="Polar residues" evidence="1">
    <location>
        <begin position="36"/>
        <end position="48"/>
    </location>
</feature>
<evidence type="ECO:0000313" key="4">
    <source>
        <dbReference type="Proteomes" id="UP000035579"/>
    </source>
</evidence>
<proteinExistence type="predicted"/>
<feature type="region of interest" description="Disordered" evidence="1">
    <location>
        <begin position="183"/>
        <end position="214"/>
    </location>
</feature>
<dbReference type="RefSeq" id="WP_047854393.1">
    <property type="nucleotide sequence ID" value="NZ_CP011509.1"/>
</dbReference>
<dbReference type="KEGG" id="age:AA314_00869"/>
<keyword evidence="5" id="KW-1185">Reference proteome</keyword>
<dbReference type="AlphaFoldDB" id="A0AAC8Q1I0"/>
<evidence type="ECO:0000313" key="2">
    <source>
        <dbReference type="EMBL" id="AKI99242.1"/>
    </source>
</evidence>
<reference evidence="3 5" key="2">
    <citation type="submission" date="2018-08" db="EMBL/GenBank/DDBJ databases">
        <title>Genomic Encyclopedia of Archaeal and Bacterial Type Strains, Phase II (KMG-II): from individual species to whole genera.</title>
        <authorList>
            <person name="Goeker M."/>
        </authorList>
    </citation>
    <scope>NUCLEOTIDE SEQUENCE [LARGE SCALE GENOMIC DNA]</scope>
    <source>
        <strain evidence="3 5">DSM 2261</strain>
    </source>
</reference>
<evidence type="ECO:0000313" key="3">
    <source>
        <dbReference type="EMBL" id="REG31147.1"/>
    </source>
</evidence>
<protein>
    <submittedName>
        <fullName evidence="2">Uncharacterized protein</fullName>
    </submittedName>
</protein>
<dbReference type="EMBL" id="QUMU01000006">
    <property type="protein sequence ID" value="REG31147.1"/>
    <property type="molecule type" value="Genomic_DNA"/>
</dbReference>
<dbReference type="Proteomes" id="UP000035579">
    <property type="component" value="Chromosome"/>
</dbReference>
<evidence type="ECO:0000313" key="5">
    <source>
        <dbReference type="Proteomes" id="UP000256345"/>
    </source>
</evidence>
<name>A0AAC8Q1I0_9BACT</name>
<accession>A0AAC8Q1I0</accession>
<evidence type="ECO:0000256" key="1">
    <source>
        <dbReference type="SAM" id="MobiDB-lite"/>
    </source>
</evidence>
<sequence length="226" mass="23734">MPRTYVKRSLRLGAVLLGALAVMGFRMAFTPDSPGATPSLTPEPSSAPQVAARSPGARPVLEANAGGTPVPTARQEQGPGALPPRMPHARAPQEWQGMQVDLSVRAMCGEANHCGLAASCTEGRCGPCGTDSDCSTNEACVLDHCVPRENVACRTRHDCPGGQLCALSGYSSDPRGNAEMRAYCLDSSGGTPRPAEPTRSAEADSSQPREPVVYDELMQRLSSEGR</sequence>
<dbReference type="Proteomes" id="UP000256345">
    <property type="component" value="Unassembled WGS sequence"/>
</dbReference>
<feature type="region of interest" description="Disordered" evidence="1">
    <location>
        <begin position="34"/>
        <end position="89"/>
    </location>
</feature>
<gene>
    <name evidence="2" type="ORF">AA314_00869</name>
    <name evidence="3" type="ORF">ATI61_106617</name>
</gene>
<organism evidence="2 4">
    <name type="scientific">Archangium gephyra</name>
    <dbReference type="NCBI Taxonomy" id="48"/>
    <lineage>
        <taxon>Bacteria</taxon>
        <taxon>Pseudomonadati</taxon>
        <taxon>Myxococcota</taxon>
        <taxon>Myxococcia</taxon>
        <taxon>Myxococcales</taxon>
        <taxon>Cystobacterineae</taxon>
        <taxon>Archangiaceae</taxon>
        <taxon>Archangium</taxon>
    </lineage>
</organism>
<dbReference type="EMBL" id="CP011509">
    <property type="protein sequence ID" value="AKI99242.1"/>
    <property type="molecule type" value="Genomic_DNA"/>
</dbReference>
<reference evidence="2 4" key="1">
    <citation type="submission" date="2015-05" db="EMBL/GenBank/DDBJ databases">
        <title>Genome assembly of Archangium gephyra DSM 2261.</title>
        <authorList>
            <person name="Sharma G."/>
            <person name="Subramanian S."/>
        </authorList>
    </citation>
    <scope>NUCLEOTIDE SEQUENCE [LARGE SCALE GENOMIC DNA]</scope>
    <source>
        <strain evidence="2 4">DSM 2261</strain>
    </source>
</reference>